<keyword evidence="2" id="KW-1185">Reference proteome</keyword>
<reference evidence="1" key="1">
    <citation type="submission" date="2020-05" db="EMBL/GenBank/DDBJ databases">
        <title>Large-scale comparative analyses of tick genomes elucidate their genetic diversity and vector capacities.</title>
        <authorList>
            <person name="Jia N."/>
            <person name="Wang J."/>
            <person name="Shi W."/>
            <person name="Du L."/>
            <person name="Sun Y."/>
            <person name="Zhan W."/>
            <person name="Jiang J."/>
            <person name="Wang Q."/>
            <person name="Zhang B."/>
            <person name="Ji P."/>
            <person name="Sakyi L.B."/>
            <person name="Cui X."/>
            <person name="Yuan T."/>
            <person name="Jiang B."/>
            <person name="Yang W."/>
            <person name="Lam T.T.-Y."/>
            <person name="Chang Q."/>
            <person name="Ding S."/>
            <person name="Wang X."/>
            <person name="Zhu J."/>
            <person name="Ruan X."/>
            <person name="Zhao L."/>
            <person name="Wei J."/>
            <person name="Que T."/>
            <person name="Du C."/>
            <person name="Cheng J."/>
            <person name="Dai P."/>
            <person name="Han X."/>
            <person name="Huang E."/>
            <person name="Gao Y."/>
            <person name="Liu J."/>
            <person name="Shao H."/>
            <person name="Ye R."/>
            <person name="Li L."/>
            <person name="Wei W."/>
            <person name="Wang X."/>
            <person name="Wang C."/>
            <person name="Yang T."/>
            <person name="Huo Q."/>
            <person name="Li W."/>
            <person name="Guo W."/>
            <person name="Chen H."/>
            <person name="Zhou L."/>
            <person name="Ni X."/>
            <person name="Tian J."/>
            <person name="Zhou Y."/>
            <person name="Sheng Y."/>
            <person name="Liu T."/>
            <person name="Pan Y."/>
            <person name="Xia L."/>
            <person name="Li J."/>
            <person name="Zhao F."/>
            <person name="Cao W."/>
        </authorList>
    </citation>
    <scope>NUCLEOTIDE SEQUENCE</scope>
    <source>
        <strain evidence="1">Hyas-2018</strain>
    </source>
</reference>
<organism evidence="1 2">
    <name type="scientific">Hyalomma asiaticum</name>
    <name type="common">Tick</name>
    <dbReference type="NCBI Taxonomy" id="266040"/>
    <lineage>
        <taxon>Eukaryota</taxon>
        <taxon>Metazoa</taxon>
        <taxon>Ecdysozoa</taxon>
        <taxon>Arthropoda</taxon>
        <taxon>Chelicerata</taxon>
        <taxon>Arachnida</taxon>
        <taxon>Acari</taxon>
        <taxon>Parasitiformes</taxon>
        <taxon>Ixodida</taxon>
        <taxon>Ixodoidea</taxon>
        <taxon>Ixodidae</taxon>
        <taxon>Hyalomminae</taxon>
        <taxon>Hyalomma</taxon>
    </lineage>
</organism>
<proteinExistence type="predicted"/>
<protein>
    <submittedName>
        <fullName evidence="1">Uncharacterized protein</fullName>
    </submittedName>
</protein>
<dbReference type="Proteomes" id="UP000821845">
    <property type="component" value="Chromosome 10"/>
</dbReference>
<evidence type="ECO:0000313" key="2">
    <source>
        <dbReference type="Proteomes" id="UP000821845"/>
    </source>
</evidence>
<sequence>MPEKLSGYEFWTKVLKSPKFVVAPMVDQSELAWRLLSRRHGAQLCYTPMLHAAVFLKDPKYRKETLATCDEDKPLIVQFCANDPDVLFEASRMVVGQCCAVDLNLGCPQAIARAGHYGAFLQDEWDLLSRIVNKLHTELEIPITCKVRVFPEVDKTVEYAKMLEAAGCQVLTVHGRTRDQKGPYTGLASWEHIRAVKQNVKIPVIANGNIQYLEDALRCLEETGVDAVMSAEGNLHNPYLFTGTQRPVWEAALEYLELVRQYPCPTSYIRGHCFKLLHHCMTMPENVDLREKLAKASMVETFEEVAKALRDRFQDKIWDPDPNSPQADLPFPPWICQPYVRPSPEVSQETKRDLNAEYQKLLEMTSTIKRPAELDLLSLSRKQLKRLRKNPRKAFANREQFVPCSKCPNPRCTKCVYDLCKPCCRNRVRENFENCEELRCVFIITRGMPAGGAAHNMAASLSLVVLYPNGHRQVFHVNSNTSIFQLDKQCRYRERASHRFR</sequence>
<evidence type="ECO:0000313" key="1">
    <source>
        <dbReference type="EMBL" id="KAH6943226.1"/>
    </source>
</evidence>
<dbReference type="EMBL" id="CM023490">
    <property type="protein sequence ID" value="KAH6943226.1"/>
    <property type="molecule type" value="Genomic_DNA"/>
</dbReference>
<comment type="caution">
    <text evidence="1">The sequence shown here is derived from an EMBL/GenBank/DDBJ whole genome shotgun (WGS) entry which is preliminary data.</text>
</comment>
<name>A0ACB7TAE7_HYAAI</name>
<accession>A0ACB7TAE7</accession>
<gene>
    <name evidence="1" type="ORF">HPB50_017952</name>
</gene>